<keyword evidence="2" id="KW-0812">Transmembrane</keyword>
<comment type="subcellular location">
    <subcellularLocation>
        <location evidence="1">Membrane</location>
        <topology evidence="1">Single-pass membrane protein</topology>
    </subcellularLocation>
</comment>
<evidence type="ECO:0000256" key="3">
    <source>
        <dbReference type="ARBA" id="ARBA00022989"/>
    </source>
</evidence>
<sequence>MILFFLLLNFLLIFQSRLSQASPRVWKRDADIESLRGLTTANGDHSGKAGDPKGKYFHESTFHPHYDGRFAETVLSDPSIRRTHLTSLAQTYLRTMREIGAETWLMHGSLLGWWWNRRIMPWDSDIDVQVSERSIAFLAEYYNMTVHHFDIPASAEGPGKEKGRNYLLEVNPYYKNGSTDDWLNVIDARWIDMETGLFIDITTLRRNRTAEEEGIYGHMMCKDKHKYRENDIFSLRDSIFEGVPVKIPYAYTKLLEEEYGADALTKTEFERHHFEMENMEWVPDTDSPE</sequence>
<evidence type="ECO:0000313" key="7">
    <source>
        <dbReference type="EMBL" id="KAF2197832.1"/>
    </source>
</evidence>
<comment type="caution">
    <text evidence="7">The sequence shown here is derived from an EMBL/GenBank/DDBJ whole genome shotgun (WGS) entry which is preliminary data.</text>
</comment>
<keyword evidence="5" id="KW-0732">Signal</keyword>
<dbReference type="InterPro" id="IPR007074">
    <property type="entry name" value="LicD/FKTN/FKRP_NTP_transf"/>
</dbReference>
<evidence type="ECO:0000259" key="6">
    <source>
        <dbReference type="Pfam" id="PF04991"/>
    </source>
</evidence>
<dbReference type="GO" id="GO:0016020">
    <property type="term" value="C:membrane"/>
    <property type="evidence" value="ECO:0007669"/>
    <property type="project" value="UniProtKB-SubCell"/>
</dbReference>
<keyword evidence="4" id="KW-0472">Membrane</keyword>
<protein>
    <recommendedName>
        <fullName evidence="6">LicD/FKTN/FKRP nucleotidyltransferase domain-containing protein</fullName>
    </recommendedName>
</protein>
<dbReference type="Pfam" id="PF04991">
    <property type="entry name" value="LicD"/>
    <property type="match status" value="2"/>
</dbReference>
<feature type="signal peptide" evidence="5">
    <location>
        <begin position="1"/>
        <end position="21"/>
    </location>
</feature>
<dbReference type="PANTHER" id="PTHR15407:SF32">
    <property type="entry name" value="PROTEIN (MNN4), PUTATIVE (AFU_ORTHOLOGUE AFUA_1G03790)-RELATED"/>
    <property type="match status" value="1"/>
</dbReference>
<feature type="chain" id="PRO_5040479530" description="LicD/FKTN/FKRP nucleotidyltransferase domain-containing protein" evidence="5">
    <location>
        <begin position="22"/>
        <end position="289"/>
    </location>
</feature>
<dbReference type="GO" id="GO:0009100">
    <property type="term" value="P:glycoprotein metabolic process"/>
    <property type="evidence" value="ECO:0007669"/>
    <property type="project" value="UniProtKB-ARBA"/>
</dbReference>
<evidence type="ECO:0000256" key="1">
    <source>
        <dbReference type="ARBA" id="ARBA00004167"/>
    </source>
</evidence>
<dbReference type="AlphaFoldDB" id="A0A9P4JJG9"/>
<dbReference type="PANTHER" id="PTHR15407">
    <property type="entry name" value="FUKUTIN-RELATED"/>
    <property type="match status" value="1"/>
</dbReference>
<feature type="domain" description="LicD/FKTN/FKRP nucleotidyltransferase" evidence="6">
    <location>
        <begin position="217"/>
        <end position="260"/>
    </location>
</feature>
<dbReference type="EMBL" id="ML994194">
    <property type="protein sequence ID" value="KAF2197832.1"/>
    <property type="molecule type" value="Genomic_DNA"/>
</dbReference>
<evidence type="ECO:0000256" key="2">
    <source>
        <dbReference type="ARBA" id="ARBA00022692"/>
    </source>
</evidence>
<name>A0A9P4JJG9_9PLEO</name>
<keyword evidence="8" id="KW-1185">Reference proteome</keyword>
<evidence type="ECO:0000256" key="5">
    <source>
        <dbReference type="SAM" id="SignalP"/>
    </source>
</evidence>
<dbReference type="Proteomes" id="UP000799536">
    <property type="component" value="Unassembled WGS sequence"/>
</dbReference>
<feature type="domain" description="LicD/FKTN/FKRP nucleotidyltransferase" evidence="6">
    <location>
        <begin position="100"/>
        <end position="208"/>
    </location>
</feature>
<accession>A0A9P4JJG9</accession>
<evidence type="ECO:0000256" key="4">
    <source>
        <dbReference type="ARBA" id="ARBA00023136"/>
    </source>
</evidence>
<dbReference type="InterPro" id="IPR009644">
    <property type="entry name" value="FKTN/MNN4/W02B3.4-1"/>
</dbReference>
<evidence type="ECO:0000313" key="8">
    <source>
        <dbReference type="Proteomes" id="UP000799536"/>
    </source>
</evidence>
<gene>
    <name evidence="7" type="ORF">GQ43DRAFT_451417</name>
</gene>
<dbReference type="OrthoDB" id="444255at2759"/>
<reference evidence="7" key="1">
    <citation type="journal article" date="2020" name="Stud. Mycol.">
        <title>101 Dothideomycetes genomes: a test case for predicting lifestyles and emergence of pathogens.</title>
        <authorList>
            <person name="Haridas S."/>
            <person name="Albert R."/>
            <person name="Binder M."/>
            <person name="Bloem J."/>
            <person name="Labutti K."/>
            <person name="Salamov A."/>
            <person name="Andreopoulos B."/>
            <person name="Baker S."/>
            <person name="Barry K."/>
            <person name="Bills G."/>
            <person name="Bluhm B."/>
            <person name="Cannon C."/>
            <person name="Castanera R."/>
            <person name="Culley D."/>
            <person name="Daum C."/>
            <person name="Ezra D."/>
            <person name="Gonzalez J."/>
            <person name="Henrissat B."/>
            <person name="Kuo A."/>
            <person name="Liang C."/>
            <person name="Lipzen A."/>
            <person name="Lutzoni F."/>
            <person name="Magnuson J."/>
            <person name="Mondo S."/>
            <person name="Nolan M."/>
            <person name="Ohm R."/>
            <person name="Pangilinan J."/>
            <person name="Park H.-J."/>
            <person name="Ramirez L."/>
            <person name="Alfaro M."/>
            <person name="Sun H."/>
            <person name="Tritt A."/>
            <person name="Yoshinaga Y."/>
            <person name="Zwiers L.-H."/>
            <person name="Turgeon B."/>
            <person name="Goodwin S."/>
            <person name="Spatafora J."/>
            <person name="Crous P."/>
            <person name="Grigoriev I."/>
        </authorList>
    </citation>
    <scope>NUCLEOTIDE SEQUENCE</scope>
    <source>
        <strain evidence="7">ATCC 74209</strain>
    </source>
</reference>
<organism evidence="7 8">
    <name type="scientific">Delitschia confertaspora ATCC 74209</name>
    <dbReference type="NCBI Taxonomy" id="1513339"/>
    <lineage>
        <taxon>Eukaryota</taxon>
        <taxon>Fungi</taxon>
        <taxon>Dikarya</taxon>
        <taxon>Ascomycota</taxon>
        <taxon>Pezizomycotina</taxon>
        <taxon>Dothideomycetes</taxon>
        <taxon>Pleosporomycetidae</taxon>
        <taxon>Pleosporales</taxon>
        <taxon>Delitschiaceae</taxon>
        <taxon>Delitschia</taxon>
    </lineage>
</organism>
<proteinExistence type="predicted"/>
<keyword evidence="3" id="KW-1133">Transmembrane helix</keyword>